<protein>
    <submittedName>
        <fullName evidence="1">Uncharacterized protein</fullName>
    </submittedName>
</protein>
<organism evidence="1 2">
    <name type="scientific">Nephila pilipes</name>
    <name type="common">Giant wood spider</name>
    <name type="synonym">Nephila maculata</name>
    <dbReference type="NCBI Taxonomy" id="299642"/>
    <lineage>
        <taxon>Eukaryota</taxon>
        <taxon>Metazoa</taxon>
        <taxon>Ecdysozoa</taxon>
        <taxon>Arthropoda</taxon>
        <taxon>Chelicerata</taxon>
        <taxon>Arachnida</taxon>
        <taxon>Araneae</taxon>
        <taxon>Araneomorphae</taxon>
        <taxon>Entelegynae</taxon>
        <taxon>Araneoidea</taxon>
        <taxon>Nephilidae</taxon>
        <taxon>Nephila</taxon>
    </lineage>
</organism>
<proteinExistence type="predicted"/>
<keyword evidence="2" id="KW-1185">Reference proteome</keyword>
<name>A0A8X6MXT8_NEPPI</name>
<dbReference type="AlphaFoldDB" id="A0A8X6MXT8"/>
<sequence>MDTNYSDDEMNSSEKEVSAILSRIREFNNCEVNNAVVNKTSYDECLNLSEKLENLISGISDYNLTNTDYLNKKASILGLALKCSKKLNEIPRAPTALKR</sequence>
<evidence type="ECO:0000313" key="2">
    <source>
        <dbReference type="Proteomes" id="UP000887013"/>
    </source>
</evidence>
<dbReference type="EMBL" id="BMAW01098059">
    <property type="protein sequence ID" value="GFS82818.1"/>
    <property type="molecule type" value="Genomic_DNA"/>
</dbReference>
<dbReference type="Proteomes" id="UP000887013">
    <property type="component" value="Unassembled WGS sequence"/>
</dbReference>
<gene>
    <name evidence="1" type="ORF">NPIL_111531</name>
</gene>
<comment type="caution">
    <text evidence="1">The sequence shown here is derived from an EMBL/GenBank/DDBJ whole genome shotgun (WGS) entry which is preliminary data.</text>
</comment>
<evidence type="ECO:0000313" key="1">
    <source>
        <dbReference type="EMBL" id="GFS82818.1"/>
    </source>
</evidence>
<reference evidence="1" key="1">
    <citation type="submission" date="2020-08" db="EMBL/GenBank/DDBJ databases">
        <title>Multicomponent nature underlies the extraordinary mechanical properties of spider dragline silk.</title>
        <authorList>
            <person name="Kono N."/>
            <person name="Nakamura H."/>
            <person name="Mori M."/>
            <person name="Yoshida Y."/>
            <person name="Ohtoshi R."/>
            <person name="Malay A.D."/>
            <person name="Moran D.A.P."/>
            <person name="Tomita M."/>
            <person name="Numata K."/>
            <person name="Arakawa K."/>
        </authorList>
    </citation>
    <scope>NUCLEOTIDE SEQUENCE</scope>
</reference>
<accession>A0A8X6MXT8</accession>